<keyword evidence="5" id="KW-1185">Reference proteome</keyword>
<dbReference type="NCBIfam" id="NF005873">
    <property type="entry name" value="PRK07814.1"/>
    <property type="match status" value="1"/>
</dbReference>
<name>A0A7Z0C606_9ACTN</name>
<comment type="similarity">
    <text evidence="1">Belongs to the short-chain dehydrogenases/reductases (SDR) family.</text>
</comment>
<dbReference type="PANTHER" id="PTHR43618">
    <property type="entry name" value="7-ALPHA-HYDROXYSTEROID DEHYDROGENASE"/>
    <property type="match status" value="1"/>
</dbReference>
<dbReference type="InterPro" id="IPR052178">
    <property type="entry name" value="Sec_Metab_Biosynth_SDR"/>
</dbReference>
<dbReference type="SUPFAM" id="SSF51735">
    <property type="entry name" value="NAD(P)-binding Rossmann-fold domains"/>
    <property type="match status" value="1"/>
</dbReference>
<dbReference type="CDD" id="cd05233">
    <property type="entry name" value="SDR_c"/>
    <property type="match status" value="1"/>
</dbReference>
<dbReference type="GO" id="GO:0008709">
    <property type="term" value="F:cholate 7-alpha-dehydrogenase (NAD+) activity"/>
    <property type="evidence" value="ECO:0007669"/>
    <property type="project" value="UniProtKB-EC"/>
</dbReference>
<dbReference type="FunFam" id="3.40.50.720:FF:000084">
    <property type="entry name" value="Short-chain dehydrogenase reductase"/>
    <property type="match status" value="1"/>
</dbReference>
<dbReference type="EMBL" id="JACBZI010000001">
    <property type="protein sequence ID" value="NYI11651.1"/>
    <property type="molecule type" value="Genomic_DNA"/>
</dbReference>
<dbReference type="Gene3D" id="3.40.50.720">
    <property type="entry name" value="NAD(P)-binding Rossmann-like Domain"/>
    <property type="match status" value="1"/>
</dbReference>
<organism evidence="4 5">
    <name type="scientific">Nocardioides marinus</name>
    <dbReference type="NCBI Taxonomy" id="374514"/>
    <lineage>
        <taxon>Bacteria</taxon>
        <taxon>Bacillati</taxon>
        <taxon>Actinomycetota</taxon>
        <taxon>Actinomycetes</taxon>
        <taxon>Propionibacteriales</taxon>
        <taxon>Nocardioidaceae</taxon>
        <taxon>Nocardioides</taxon>
    </lineage>
</organism>
<keyword evidence="3 4" id="KW-0560">Oxidoreductase</keyword>
<dbReference type="RefSeq" id="WP_179532311.1">
    <property type="nucleotide sequence ID" value="NZ_BAAAPP010000017.1"/>
</dbReference>
<dbReference type="Proteomes" id="UP000537326">
    <property type="component" value="Unassembled WGS sequence"/>
</dbReference>
<dbReference type="PANTHER" id="PTHR43618:SF8">
    <property type="entry name" value="7ALPHA-HYDROXYSTEROID DEHYDROGENASE"/>
    <property type="match status" value="1"/>
</dbReference>
<proteinExistence type="inferred from homology"/>
<dbReference type="PROSITE" id="PS00061">
    <property type="entry name" value="ADH_SHORT"/>
    <property type="match status" value="1"/>
</dbReference>
<evidence type="ECO:0000256" key="3">
    <source>
        <dbReference type="ARBA" id="ARBA00023002"/>
    </source>
</evidence>
<keyword evidence="2" id="KW-0521">NADP</keyword>
<dbReference type="Pfam" id="PF13561">
    <property type="entry name" value="adh_short_C2"/>
    <property type="match status" value="1"/>
</dbReference>
<accession>A0A7Z0C606</accession>
<comment type="caution">
    <text evidence="4">The sequence shown here is derived from an EMBL/GenBank/DDBJ whole genome shotgun (WGS) entry which is preliminary data.</text>
</comment>
<dbReference type="PRINTS" id="PR00081">
    <property type="entry name" value="GDHRDH"/>
</dbReference>
<evidence type="ECO:0000313" key="4">
    <source>
        <dbReference type="EMBL" id="NYI11651.1"/>
    </source>
</evidence>
<dbReference type="InterPro" id="IPR020904">
    <property type="entry name" value="Sc_DH/Rdtase_CS"/>
</dbReference>
<dbReference type="EC" id="1.1.1.159" evidence="4"/>
<protein>
    <submittedName>
        <fullName evidence="4">7-alpha-hydroxysteroid dehydrogenase</fullName>
        <ecNumber evidence="4">1.1.1.159</ecNumber>
    </submittedName>
</protein>
<sequence>MSILDRFGVPGTVAVVTGAGRGLGAATAVALAEAGSDVLISARTESQLEEVAAQVRATGRRCVSVAADLSDLDAVAGLAQTAYDELGRLDIVVNNVGGTGPRGFLDTSPGYLERAFSFNVSTAHVLTRAAVPLLLKTLEGEDEASAAQKSVVTVSSTMGRSADRGFVAYGTAKAALAHWTKMAAQDLSPRIRVNGIYVGSIMTSALEMVAGDPNLMGQLEGKTPLGRVGEPADIAAGVLYLSSRAGQYLTGKLLEIDGGIQQPTLDLGFPDVTA</sequence>
<evidence type="ECO:0000313" key="5">
    <source>
        <dbReference type="Proteomes" id="UP000537326"/>
    </source>
</evidence>
<evidence type="ECO:0000256" key="1">
    <source>
        <dbReference type="ARBA" id="ARBA00006484"/>
    </source>
</evidence>
<dbReference type="AlphaFoldDB" id="A0A7Z0C606"/>
<gene>
    <name evidence="4" type="ORF">BKA05_003166</name>
</gene>
<dbReference type="InterPro" id="IPR002347">
    <property type="entry name" value="SDR_fam"/>
</dbReference>
<reference evidence="4 5" key="1">
    <citation type="submission" date="2020-07" db="EMBL/GenBank/DDBJ databases">
        <title>Sequencing the genomes of 1000 actinobacteria strains.</title>
        <authorList>
            <person name="Klenk H.-P."/>
        </authorList>
    </citation>
    <scope>NUCLEOTIDE SEQUENCE [LARGE SCALE GENOMIC DNA]</scope>
    <source>
        <strain evidence="4 5">DSM 18248</strain>
    </source>
</reference>
<dbReference type="InterPro" id="IPR036291">
    <property type="entry name" value="NAD(P)-bd_dom_sf"/>
</dbReference>
<evidence type="ECO:0000256" key="2">
    <source>
        <dbReference type="ARBA" id="ARBA00022857"/>
    </source>
</evidence>